<dbReference type="EMBL" id="JOWA01000086">
    <property type="protein sequence ID" value="KEZ44897.1"/>
    <property type="molecule type" value="Genomic_DNA"/>
</dbReference>
<feature type="transmembrane region" description="Helical" evidence="7">
    <location>
        <begin position="16"/>
        <end position="35"/>
    </location>
</feature>
<dbReference type="InterPro" id="IPR052337">
    <property type="entry name" value="SAT4-like"/>
</dbReference>
<protein>
    <recommendedName>
        <fullName evidence="8">Rhodopsin domain-containing protein</fullName>
    </recommendedName>
</protein>
<reference evidence="9 10" key="1">
    <citation type="journal article" date="2014" name="Genome Announc.">
        <title>Draft genome sequence of the pathogenic fungus Scedosporium apiospermum.</title>
        <authorList>
            <person name="Vandeputte P."/>
            <person name="Ghamrawi S."/>
            <person name="Rechenmann M."/>
            <person name="Iltis A."/>
            <person name="Giraud S."/>
            <person name="Fleury M."/>
            <person name="Thornton C."/>
            <person name="Delhaes L."/>
            <person name="Meyer W."/>
            <person name="Papon N."/>
            <person name="Bouchara J.P."/>
        </authorList>
    </citation>
    <scope>NUCLEOTIDE SEQUENCE [LARGE SCALE GENOMIC DNA]</scope>
    <source>
        <strain evidence="9 10">IHEM 14462</strain>
    </source>
</reference>
<dbReference type="GO" id="GO:0016020">
    <property type="term" value="C:membrane"/>
    <property type="evidence" value="ECO:0007669"/>
    <property type="project" value="UniProtKB-SubCell"/>
</dbReference>
<dbReference type="PANTHER" id="PTHR33048:SF42">
    <property type="entry name" value="INTEGRAL MEMBRANE PROTEIN"/>
    <property type="match status" value="1"/>
</dbReference>
<dbReference type="KEGG" id="sapo:SAPIO_CDS2236"/>
<keyword evidence="4 7" id="KW-0472">Membrane</keyword>
<gene>
    <name evidence="9" type="ORF">SAPIO_CDS2236</name>
</gene>
<dbReference type="GeneID" id="27721308"/>
<comment type="subcellular location">
    <subcellularLocation>
        <location evidence="1">Membrane</location>
        <topology evidence="1">Multi-pass membrane protein</topology>
    </subcellularLocation>
</comment>
<dbReference type="PANTHER" id="PTHR33048">
    <property type="entry name" value="PTH11-LIKE INTEGRAL MEMBRANE PROTEIN (AFU_ORTHOLOGUE AFUA_5G11245)"/>
    <property type="match status" value="1"/>
</dbReference>
<dbReference type="RefSeq" id="XP_016644696.1">
    <property type="nucleotide sequence ID" value="XM_016785320.1"/>
</dbReference>
<keyword evidence="10" id="KW-1185">Reference proteome</keyword>
<evidence type="ECO:0000313" key="9">
    <source>
        <dbReference type="EMBL" id="KEZ44897.1"/>
    </source>
</evidence>
<feature type="transmembrane region" description="Helical" evidence="7">
    <location>
        <begin position="124"/>
        <end position="145"/>
    </location>
</feature>
<evidence type="ECO:0000256" key="4">
    <source>
        <dbReference type="ARBA" id="ARBA00023136"/>
    </source>
</evidence>
<sequence length="310" mass="33928">MSSPGSTDDYGPVLNGTIWLLTALAACFLILRAYLKLRSRRALWWDDYVLIISLITLVASSALQSVCVSLGFGKHNADIPAAEFQSILLLGNAAGFASILAAMWSKTSFAMTLLGVSKGWAKCFIWFIIISVHIVLGANATIQWIQCWPIEKYWEQTIPGKCWPRLVLIEYNIFAAGYSGTMDIVLSLLPWRLLRNVAINKKEKIRAIFALSLGIFAGITSYLKIITIPAIGSNDIIDAVGLLIFGTAESAITIMAVSIPVVRTVLLECQDSRRQLIQGIEGKLDDSTDSFSGVEEGKKPEAAIDARLSR</sequence>
<feature type="transmembrane region" description="Helical" evidence="7">
    <location>
        <begin position="47"/>
        <end position="72"/>
    </location>
</feature>
<comment type="caution">
    <text evidence="9">The sequence shown here is derived from an EMBL/GenBank/DDBJ whole genome shotgun (WGS) entry which is preliminary data.</text>
</comment>
<feature type="transmembrane region" description="Helical" evidence="7">
    <location>
        <begin position="84"/>
        <end position="104"/>
    </location>
</feature>
<dbReference type="OMA" id="ILPWKII"/>
<evidence type="ECO:0000256" key="2">
    <source>
        <dbReference type="ARBA" id="ARBA00022692"/>
    </source>
</evidence>
<evidence type="ECO:0000256" key="3">
    <source>
        <dbReference type="ARBA" id="ARBA00022989"/>
    </source>
</evidence>
<feature type="transmembrane region" description="Helical" evidence="7">
    <location>
        <begin position="173"/>
        <end position="194"/>
    </location>
</feature>
<comment type="similarity">
    <text evidence="5">Belongs to the SAT4 family.</text>
</comment>
<feature type="transmembrane region" description="Helical" evidence="7">
    <location>
        <begin position="206"/>
        <end position="231"/>
    </location>
</feature>
<proteinExistence type="inferred from homology"/>
<evidence type="ECO:0000256" key="7">
    <source>
        <dbReference type="SAM" id="Phobius"/>
    </source>
</evidence>
<evidence type="ECO:0000259" key="8">
    <source>
        <dbReference type="Pfam" id="PF20684"/>
    </source>
</evidence>
<dbReference type="Proteomes" id="UP000028545">
    <property type="component" value="Unassembled WGS sequence"/>
</dbReference>
<keyword evidence="2 7" id="KW-0812">Transmembrane</keyword>
<dbReference type="HOGENOM" id="CLU_028200_3_0_1"/>
<feature type="region of interest" description="Disordered" evidence="6">
    <location>
        <begin position="287"/>
        <end position="310"/>
    </location>
</feature>
<name>A0A084GC35_PSEDA</name>
<evidence type="ECO:0000256" key="1">
    <source>
        <dbReference type="ARBA" id="ARBA00004141"/>
    </source>
</evidence>
<organism evidence="9 10">
    <name type="scientific">Pseudallescheria apiosperma</name>
    <name type="common">Scedosporium apiospermum</name>
    <dbReference type="NCBI Taxonomy" id="563466"/>
    <lineage>
        <taxon>Eukaryota</taxon>
        <taxon>Fungi</taxon>
        <taxon>Dikarya</taxon>
        <taxon>Ascomycota</taxon>
        <taxon>Pezizomycotina</taxon>
        <taxon>Sordariomycetes</taxon>
        <taxon>Hypocreomycetidae</taxon>
        <taxon>Microascales</taxon>
        <taxon>Microascaceae</taxon>
        <taxon>Scedosporium</taxon>
    </lineage>
</organism>
<evidence type="ECO:0000256" key="6">
    <source>
        <dbReference type="SAM" id="MobiDB-lite"/>
    </source>
</evidence>
<evidence type="ECO:0000313" key="10">
    <source>
        <dbReference type="Proteomes" id="UP000028545"/>
    </source>
</evidence>
<dbReference type="AlphaFoldDB" id="A0A084GC35"/>
<feature type="transmembrane region" description="Helical" evidence="7">
    <location>
        <begin position="243"/>
        <end position="266"/>
    </location>
</feature>
<dbReference type="VEuPathDB" id="FungiDB:SAPIO_CDS2236"/>
<dbReference type="Pfam" id="PF20684">
    <property type="entry name" value="Fung_rhodopsin"/>
    <property type="match status" value="1"/>
</dbReference>
<dbReference type="OrthoDB" id="5417887at2759"/>
<evidence type="ECO:0000256" key="5">
    <source>
        <dbReference type="ARBA" id="ARBA00038359"/>
    </source>
</evidence>
<feature type="domain" description="Rhodopsin" evidence="8">
    <location>
        <begin position="31"/>
        <end position="266"/>
    </location>
</feature>
<accession>A0A084GC35</accession>
<feature type="compositionally biased region" description="Basic and acidic residues" evidence="6">
    <location>
        <begin position="295"/>
        <end position="310"/>
    </location>
</feature>
<keyword evidence="3 7" id="KW-1133">Transmembrane helix</keyword>
<dbReference type="InterPro" id="IPR049326">
    <property type="entry name" value="Rhodopsin_dom_fungi"/>
</dbReference>